<accession>A0ABR6XJV7</accession>
<name>A0ABR6XJV7_9BURK</name>
<feature type="signal peptide" evidence="1">
    <location>
        <begin position="1"/>
        <end position="17"/>
    </location>
</feature>
<organism evidence="2 3">
    <name type="scientific">Undibacterium aquatile</name>
    <dbReference type="NCBI Taxonomy" id="1537398"/>
    <lineage>
        <taxon>Bacteria</taxon>
        <taxon>Pseudomonadati</taxon>
        <taxon>Pseudomonadota</taxon>
        <taxon>Betaproteobacteria</taxon>
        <taxon>Burkholderiales</taxon>
        <taxon>Oxalobacteraceae</taxon>
        <taxon>Undibacterium</taxon>
    </lineage>
</organism>
<evidence type="ECO:0000313" key="2">
    <source>
        <dbReference type="EMBL" id="MBC3813185.1"/>
    </source>
</evidence>
<dbReference type="RefSeq" id="WP_190481232.1">
    <property type="nucleotide sequence ID" value="NZ_JACOFT010000008.1"/>
</dbReference>
<evidence type="ECO:0000313" key="3">
    <source>
        <dbReference type="Proteomes" id="UP000637632"/>
    </source>
</evidence>
<evidence type="ECO:0000256" key="1">
    <source>
        <dbReference type="SAM" id="SignalP"/>
    </source>
</evidence>
<keyword evidence="3" id="KW-1185">Reference proteome</keyword>
<dbReference type="InterPro" id="IPR011463">
    <property type="entry name" value="DUF1569"/>
</dbReference>
<keyword evidence="1" id="KW-0732">Signal</keyword>
<reference evidence="2 3" key="1">
    <citation type="submission" date="2020-08" db="EMBL/GenBank/DDBJ databases">
        <title>Novel species isolated from subtropical streams in China.</title>
        <authorList>
            <person name="Lu H."/>
        </authorList>
    </citation>
    <scope>NUCLEOTIDE SEQUENCE [LARGE SCALE GENOMIC DNA]</scope>
    <source>
        <strain evidence="2 3">CCTCC AB 2015119</strain>
    </source>
</reference>
<protein>
    <submittedName>
        <fullName evidence="2">DUF1569 domain-containing protein</fullName>
    </submittedName>
</protein>
<proteinExistence type="predicted"/>
<dbReference type="EMBL" id="JACOFT010000008">
    <property type="protein sequence ID" value="MBC3813185.1"/>
    <property type="molecule type" value="Genomic_DNA"/>
</dbReference>
<dbReference type="Proteomes" id="UP000637632">
    <property type="component" value="Unassembled WGS sequence"/>
</dbReference>
<gene>
    <name evidence="2" type="ORF">H8K26_17215</name>
</gene>
<dbReference type="Pfam" id="PF07606">
    <property type="entry name" value="DUF1569"/>
    <property type="match status" value="1"/>
</dbReference>
<sequence>MKKRTLLTGAVAVTALAAAGLATYRKSTVEITSVERMLTLLDGLKSRQLAAKSGWSPYKVFVHLAQSIQYSMSGYPELKSEVFQHTAGSAAFYAFSVAGAMRHNLTEPIPGAPAIAEEGNVNEAIDQVITALQQFQAYRGQLQPHFAYGLLSKTEFAHAHVMHIENHLLEMQT</sequence>
<comment type="caution">
    <text evidence="2">The sequence shown here is derived from an EMBL/GenBank/DDBJ whole genome shotgun (WGS) entry which is preliminary data.</text>
</comment>
<feature type="chain" id="PRO_5045164251" evidence="1">
    <location>
        <begin position="18"/>
        <end position="173"/>
    </location>
</feature>